<proteinExistence type="predicted"/>
<gene>
    <name evidence="2" type="ORF">TTHERM_000467737</name>
</gene>
<feature type="transmembrane region" description="Helical" evidence="1">
    <location>
        <begin position="41"/>
        <end position="61"/>
    </location>
</feature>
<sequence>MNRNQQYTMYSIYQFMYFSNKAILFKFISVKSYKHYQSGKIYFKIFLHFSKIMLLLCLLIQKGYELLKIYLINKSLFLQSCIFQSKIYLDQMQKKQTLKGIKLKIQFFCSTILLASKKIRFTQISNIYLRIIKSRKFIFIKDQQKSAQNINQLEAISSQLISQLFINTVSFFFSKLVESRSLIACF</sequence>
<dbReference type="GeneID" id="24439131"/>
<dbReference type="Proteomes" id="UP000009168">
    <property type="component" value="Unassembled WGS sequence"/>
</dbReference>
<evidence type="ECO:0000313" key="2">
    <source>
        <dbReference type="EMBL" id="EWS71759.1"/>
    </source>
</evidence>
<reference evidence="3" key="1">
    <citation type="journal article" date="2006" name="PLoS Biol.">
        <title>Macronuclear genome sequence of the ciliate Tetrahymena thermophila, a model eukaryote.</title>
        <authorList>
            <person name="Eisen J.A."/>
            <person name="Coyne R.S."/>
            <person name="Wu M."/>
            <person name="Wu D."/>
            <person name="Thiagarajan M."/>
            <person name="Wortman J.R."/>
            <person name="Badger J.H."/>
            <person name="Ren Q."/>
            <person name="Amedeo P."/>
            <person name="Jones K.M."/>
            <person name="Tallon L.J."/>
            <person name="Delcher A.L."/>
            <person name="Salzberg S.L."/>
            <person name="Silva J.C."/>
            <person name="Haas B.J."/>
            <person name="Majoros W.H."/>
            <person name="Farzad M."/>
            <person name="Carlton J.M."/>
            <person name="Smith R.K. Jr."/>
            <person name="Garg J."/>
            <person name="Pearlman R.E."/>
            <person name="Karrer K.M."/>
            <person name="Sun L."/>
            <person name="Manning G."/>
            <person name="Elde N.C."/>
            <person name="Turkewitz A.P."/>
            <person name="Asai D.J."/>
            <person name="Wilkes D.E."/>
            <person name="Wang Y."/>
            <person name="Cai H."/>
            <person name="Collins K."/>
            <person name="Stewart B.A."/>
            <person name="Lee S.R."/>
            <person name="Wilamowska K."/>
            <person name="Weinberg Z."/>
            <person name="Ruzzo W.L."/>
            <person name="Wloga D."/>
            <person name="Gaertig J."/>
            <person name="Frankel J."/>
            <person name="Tsao C.-C."/>
            <person name="Gorovsky M.A."/>
            <person name="Keeling P.J."/>
            <person name="Waller R.F."/>
            <person name="Patron N.J."/>
            <person name="Cherry J.M."/>
            <person name="Stover N.A."/>
            <person name="Krieger C.J."/>
            <person name="del Toro C."/>
            <person name="Ryder H.F."/>
            <person name="Williamson S.C."/>
            <person name="Barbeau R.A."/>
            <person name="Hamilton E.P."/>
            <person name="Orias E."/>
        </authorList>
    </citation>
    <scope>NUCLEOTIDE SEQUENCE [LARGE SCALE GENOMIC DNA]</scope>
    <source>
        <strain evidence="3">SB210</strain>
    </source>
</reference>
<dbReference type="KEGG" id="tet:TTHERM_000467737"/>
<evidence type="ECO:0000313" key="3">
    <source>
        <dbReference type="Proteomes" id="UP000009168"/>
    </source>
</evidence>
<evidence type="ECO:0000256" key="1">
    <source>
        <dbReference type="SAM" id="Phobius"/>
    </source>
</evidence>
<keyword evidence="3" id="KW-1185">Reference proteome</keyword>
<accession>W7XFY6</accession>
<dbReference type="EMBL" id="GG662441">
    <property type="protein sequence ID" value="EWS71759.1"/>
    <property type="molecule type" value="Genomic_DNA"/>
</dbReference>
<dbReference type="RefSeq" id="XP_012655712.1">
    <property type="nucleotide sequence ID" value="XM_012800258.1"/>
</dbReference>
<keyword evidence="1" id="KW-0472">Membrane</keyword>
<name>W7XFY6_TETTS</name>
<protein>
    <submittedName>
        <fullName evidence="2">Transmembrane protein, putative</fullName>
    </submittedName>
</protein>
<dbReference type="InParanoid" id="W7XFY6"/>
<keyword evidence="1" id="KW-1133">Transmembrane helix</keyword>
<organism evidence="2 3">
    <name type="scientific">Tetrahymena thermophila (strain SB210)</name>
    <dbReference type="NCBI Taxonomy" id="312017"/>
    <lineage>
        <taxon>Eukaryota</taxon>
        <taxon>Sar</taxon>
        <taxon>Alveolata</taxon>
        <taxon>Ciliophora</taxon>
        <taxon>Intramacronucleata</taxon>
        <taxon>Oligohymenophorea</taxon>
        <taxon>Hymenostomatida</taxon>
        <taxon>Tetrahymenina</taxon>
        <taxon>Tetrahymenidae</taxon>
        <taxon>Tetrahymena</taxon>
    </lineage>
</organism>
<dbReference type="AlphaFoldDB" id="W7XFY6"/>
<keyword evidence="1 2" id="KW-0812">Transmembrane</keyword>